<name>A0A645CLQ2_9ZZZZ</name>
<protein>
    <recommendedName>
        <fullName evidence="3">DUF1622 domain-containing protein</fullName>
    </recommendedName>
</protein>
<evidence type="ECO:0000313" key="2">
    <source>
        <dbReference type="EMBL" id="MPM77871.1"/>
    </source>
</evidence>
<dbReference type="EMBL" id="VSSQ01028240">
    <property type="protein sequence ID" value="MPM77871.1"/>
    <property type="molecule type" value="Genomic_DNA"/>
</dbReference>
<proteinExistence type="predicted"/>
<evidence type="ECO:0008006" key="3">
    <source>
        <dbReference type="Google" id="ProtNLM"/>
    </source>
</evidence>
<keyword evidence="1" id="KW-0812">Transmembrane</keyword>
<organism evidence="2">
    <name type="scientific">bioreactor metagenome</name>
    <dbReference type="NCBI Taxonomy" id="1076179"/>
    <lineage>
        <taxon>unclassified sequences</taxon>
        <taxon>metagenomes</taxon>
        <taxon>ecological metagenomes</taxon>
    </lineage>
</organism>
<keyword evidence="1" id="KW-0472">Membrane</keyword>
<feature type="transmembrane region" description="Helical" evidence="1">
    <location>
        <begin position="80"/>
        <end position="99"/>
    </location>
</feature>
<accession>A0A645CLQ2</accession>
<gene>
    <name evidence="2" type="ORF">SDC9_124879</name>
</gene>
<reference evidence="2" key="1">
    <citation type="submission" date="2019-08" db="EMBL/GenBank/DDBJ databases">
        <authorList>
            <person name="Kucharzyk K."/>
            <person name="Murdoch R.W."/>
            <person name="Higgins S."/>
            <person name="Loffler F."/>
        </authorList>
    </citation>
    <scope>NUCLEOTIDE SEQUENCE</scope>
</reference>
<evidence type="ECO:0000256" key="1">
    <source>
        <dbReference type="SAM" id="Phobius"/>
    </source>
</evidence>
<comment type="caution">
    <text evidence="2">The sequence shown here is derived from an EMBL/GenBank/DDBJ whole genome shotgun (WGS) entry which is preliminary data.</text>
</comment>
<dbReference type="InterPro" id="IPR012427">
    <property type="entry name" value="DUF1622"/>
</dbReference>
<feature type="transmembrane region" description="Helical" evidence="1">
    <location>
        <begin position="13"/>
        <end position="38"/>
    </location>
</feature>
<keyword evidence="1" id="KW-1133">Transmembrane helix</keyword>
<dbReference type="AlphaFoldDB" id="A0A645CLQ2"/>
<dbReference type="Pfam" id="PF07784">
    <property type="entry name" value="DUF1622"/>
    <property type="match status" value="1"/>
</dbReference>
<sequence>MLEHLINVYLPEVIHLLEIIGIFVIFAGSLKSFLYYLINFFRKKPYSVKQELAESLALGLEYKMGAEILKTVLIRDMQEIWILGAIIILRALLSLLIHFEIKGELAHAKHETDSP</sequence>
<dbReference type="PANTHER" id="PTHR38468">
    <property type="entry name" value="SLL0939 PROTEIN"/>
    <property type="match status" value="1"/>
</dbReference>
<dbReference type="PANTHER" id="PTHR38468:SF1">
    <property type="entry name" value="SLL0939 PROTEIN"/>
    <property type="match status" value="1"/>
</dbReference>